<feature type="region of interest" description="Disordered" evidence="6">
    <location>
        <begin position="1"/>
        <end position="22"/>
    </location>
</feature>
<dbReference type="Pfam" id="PF03810">
    <property type="entry name" value="IBN_N"/>
    <property type="match status" value="1"/>
</dbReference>
<reference evidence="8" key="3">
    <citation type="submission" date="2025-09" db="UniProtKB">
        <authorList>
            <consortium name="Ensembl"/>
        </authorList>
    </citation>
    <scope>IDENTIFICATION</scope>
</reference>
<dbReference type="PROSITE" id="PS50166">
    <property type="entry name" value="IMPORTIN_B_NT"/>
    <property type="match status" value="1"/>
</dbReference>
<sequence>HLLCKMAAKTPSPPPLPALSSDRNELEAAQKFLEQAAIENLPTFLVELSKVLANPGNTQVARVAAGLQVKNSLTSKDPDVKTQYQQRWLAIDANARREIKNYVLQTLGTETYRPSSASQCVAGIACAEIPVNQWPELIPQLVANVTDPSSTEHMKESTLEAIGYICQDIVSDRTQPLTEEPAGGRMYPCC</sequence>
<keyword evidence="9" id="KW-1185">Reference proteome</keyword>
<dbReference type="GO" id="GO:0031267">
    <property type="term" value="F:small GTPase binding"/>
    <property type="evidence" value="ECO:0007669"/>
    <property type="project" value="InterPro"/>
</dbReference>
<organism evidence="8 9">
    <name type="scientific">Sparus aurata</name>
    <name type="common">Gilthead sea bream</name>
    <dbReference type="NCBI Taxonomy" id="8175"/>
    <lineage>
        <taxon>Eukaryota</taxon>
        <taxon>Metazoa</taxon>
        <taxon>Chordata</taxon>
        <taxon>Craniata</taxon>
        <taxon>Vertebrata</taxon>
        <taxon>Euteleostomi</taxon>
        <taxon>Actinopterygii</taxon>
        <taxon>Neopterygii</taxon>
        <taxon>Teleostei</taxon>
        <taxon>Neoteleostei</taxon>
        <taxon>Acanthomorphata</taxon>
        <taxon>Eupercaria</taxon>
        <taxon>Spariformes</taxon>
        <taxon>Sparidae</taxon>
        <taxon>Sparus</taxon>
    </lineage>
</organism>
<dbReference type="InterPro" id="IPR001494">
    <property type="entry name" value="Importin-beta_N"/>
</dbReference>
<evidence type="ECO:0000256" key="4">
    <source>
        <dbReference type="ARBA" id="ARBA00022737"/>
    </source>
</evidence>
<evidence type="ECO:0000256" key="5">
    <source>
        <dbReference type="ARBA" id="ARBA00022927"/>
    </source>
</evidence>
<evidence type="ECO:0000313" key="8">
    <source>
        <dbReference type="Ensembl" id="ENSSAUP00010033403.1"/>
    </source>
</evidence>
<evidence type="ECO:0000256" key="3">
    <source>
        <dbReference type="ARBA" id="ARBA00022490"/>
    </source>
</evidence>
<accession>A0A671W2R9</accession>
<dbReference type="Proteomes" id="UP000472265">
    <property type="component" value="Chromosome 23"/>
</dbReference>
<dbReference type="AlphaFoldDB" id="A0A671W2R9"/>
<keyword evidence="3" id="KW-0963">Cytoplasm</keyword>
<proteinExistence type="predicted"/>
<name>A0A671W2R9_SPAAU</name>
<dbReference type="InterPro" id="IPR011989">
    <property type="entry name" value="ARM-like"/>
</dbReference>
<dbReference type="SMART" id="SM00913">
    <property type="entry name" value="IBN_N"/>
    <property type="match status" value="1"/>
</dbReference>
<dbReference type="PANTHER" id="PTHR10527">
    <property type="entry name" value="IMPORTIN BETA"/>
    <property type="match status" value="1"/>
</dbReference>
<reference evidence="8" key="1">
    <citation type="submission" date="2021-04" db="EMBL/GenBank/DDBJ databases">
        <authorList>
            <consortium name="Wellcome Sanger Institute Data Sharing"/>
        </authorList>
    </citation>
    <scope>NUCLEOTIDE SEQUENCE [LARGE SCALE GENOMIC DNA]</scope>
</reference>
<dbReference type="GO" id="GO:0005737">
    <property type="term" value="C:cytoplasm"/>
    <property type="evidence" value="ECO:0007669"/>
    <property type="project" value="UniProtKB-SubCell"/>
</dbReference>
<gene>
    <name evidence="8" type="primary">KPNB1</name>
    <name evidence="8" type="synonym">kpnb1</name>
</gene>
<evidence type="ECO:0000259" key="7">
    <source>
        <dbReference type="PROSITE" id="PS50166"/>
    </source>
</evidence>
<dbReference type="GeneTree" id="ENSGT00550000074898"/>
<keyword evidence="4" id="KW-0677">Repeat</keyword>
<dbReference type="InterPro" id="IPR040122">
    <property type="entry name" value="Importin_beta"/>
</dbReference>
<dbReference type="InterPro" id="IPR016024">
    <property type="entry name" value="ARM-type_fold"/>
</dbReference>
<reference evidence="8" key="2">
    <citation type="submission" date="2025-08" db="UniProtKB">
        <authorList>
            <consortium name="Ensembl"/>
        </authorList>
    </citation>
    <scope>IDENTIFICATION</scope>
</reference>
<keyword evidence="5" id="KW-0653">Protein transport</keyword>
<dbReference type="SUPFAM" id="SSF48371">
    <property type="entry name" value="ARM repeat"/>
    <property type="match status" value="1"/>
</dbReference>
<feature type="domain" description="Importin N-terminal" evidence="7">
    <location>
        <begin position="29"/>
        <end position="109"/>
    </location>
</feature>
<evidence type="ECO:0000256" key="1">
    <source>
        <dbReference type="ARBA" id="ARBA00004496"/>
    </source>
</evidence>
<evidence type="ECO:0000256" key="6">
    <source>
        <dbReference type="SAM" id="MobiDB-lite"/>
    </source>
</evidence>
<protein>
    <submittedName>
        <fullName evidence="8">Karyopherin (importin) beta 1</fullName>
    </submittedName>
</protein>
<evidence type="ECO:0000256" key="2">
    <source>
        <dbReference type="ARBA" id="ARBA00022448"/>
    </source>
</evidence>
<dbReference type="GO" id="GO:0006606">
    <property type="term" value="P:protein import into nucleus"/>
    <property type="evidence" value="ECO:0007669"/>
    <property type="project" value="InterPro"/>
</dbReference>
<dbReference type="Ensembl" id="ENSSAUT00010035200.1">
    <property type="protein sequence ID" value="ENSSAUP00010033403.1"/>
    <property type="gene ID" value="ENSSAUG00010014092.1"/>
</dbReference>
<comment type="subcellular location">
    <subcellularLocation>
        <location evidence="1">Cytoplasm</location>
    </subcellularLocation>
</comment>
<dbReference type="Gene3D" id="1.25.10.10">
    <property type="entry name" value="Leucine-rich Repeat Variant"/>
    <property type="match status" value="1"/>
</dbReference>
<keyword evidence="2" id="KW-0813">Transport</keyword>
<evidence type="ECO:0000313" key="9">
    <source>
        <dbReference type="Proteomes" id="UP000472265"/>
    </source>
</evidence>